<feature type="compositionally biased region" description="Polar residues" evidence="1">
    <location>
        <begin position="46"/>
        <end position="61"/>
    </location>
</feature>
<dbReference type="Proteomes" id="UP000008021">
    <property type="component" value="Chromosome 2"/>
</dbReference>
<name>A0A0E0CI76_9ORYZ</name>
<proteinExistence type="predicted"/>
<evidence type="ECO:0000313" key="3">
    <source>
        <dbReference type="Proteomes" id="UP000008021"/>
    </source>
</evidence>
<keyword evidence="3" id="KW-1185">Reference proteome</keyword>
<evidence type="ECO:0000313" key="2">
    <source>
        <dbReference type="EnsemblPlants" id="OMERI02G10560.1"/>
    </source>
</evidence>
<sequence>MASWMARLTSVEWSSGSGVVHARENAKWRRGETSSTGSGWKKRRSGMNSIFQNCSGTQPIS</sequence>
<feature type="compositionally biased region" description="Basic and acidic residues" evidence="1">
    <location>
        <begin position="21"/>
        <end position="32"/>
    </location>
</feature>
<feature type="region of interest" description="Disordered" evidence="1">
    <location>
        <begin position="19"/>
        <end position="61"/>
    </location>
</feature>
<protein>
    <submittedName>
        <fullName evidence="2">Uncharacterized protein</fullName>
    </submittedName>
</protein>
<organism evidence="2">
    <name type="scientific">Oryza meridionalis</name>
    <dbReference type="NCBI Taxonomy" id="40149"/>
    <lineage>
        <taxon>Eukaryota</taxon>
        <taxon>Viridiplantae</taxon>
        <taxon>Streptophyta</taxon>
        <taxon>Embryophyta</taxon>
        <taxon>Tracheophyta</taxon>
        <taxon>Spermatophyta</taxon>
        <taxon>Magnoliopsida</taxon>
        <taxon>Liliopsida</taxon>
        <taxon>Poales</taxon>
        <taxon>Poaceae</taxon>
        <taxon>BOP clade</taxon>
        <taxon>Oryzoideae</taxon>
        <taxon>Oryzeae</taxon>
        <taxon>Oryzinae</taxon>
        <taxon>Oryza</taxon>
    </lineage>
</organism>
<dbReference type="Gramene" id="OMERI02G10560.1">
    <property type="protein sequence ID" value="OMERI02G10560.1"/>
    <property type="gene ID" value="OMERI02G10560"/>
</dbReference>
<dbReference type="EnsemblPlants" id="OMERI02G10560.1">
    <property type="protein sequence ID" value="OMERI02G10560.1"/>
    <property type="gene ID" value="OMERI02G10560"/>
</dbReference>
<reference evidence="2" key="2">
    <citation type="submission" date="2018-05" db="EMBL/GenBank/DDBJ databases">
        <title>OmerRS3 (Oryza meridionalis Reference Sequence Version 3).</title>
        <authorList>
            <person name="Zhang J."/>
            <person name="Kudrna D."/>
            <person name="Lee S."/>
            <person name="Talag J."/>
            <person name="Welchert J."/>
            <person name="Wing R.A."/>
        </authorList>
    </citation>
    <scope>NUCLEOTIDE SEQUENCE [LARGE SCALE GENOMIC DNA]</scope>
    <source>
        <strain evidence="2">cv. OR44</strain>
    </source>
</reference>
<dbReference type="AlphaFoldDB" id="A0A0E0CI76"/>
<accession>A0A0E0CI76</accession>
<reference evidence="2" key="1">
    <citation type="submission" date="2015-04" db="UniProtKB">
        <authorList>
            <consortium name="EnsemblPlants"/>
        </authorList>
    </citation>
    <scope>IDENTIFICATION</scope>
</reference>
<dbReference type="HOGENOM" id="CLU_2926563_0_0_1"/>
<evidence type="ECO:0000256" key="1">
    <source>
        <dbReference type="SAM" id="MobiDB-lite"/>
    </source>
</evidence>